<accession>A0A6C1B9N4</accession>
<dbReference type="EMBL" id="CP048836">
    <property type="protein sequence ID" value="QID19555.1"/>
    <property type="molecule type" value="Genomic_DNA"/>
</dbReference>
<evidence type="ECO:0000313" key="1">
    <source>
        <dbReference type="EMBL" id="QID19555.1"/>
    </source>
</evidence>
<proteinExistence type="predicted"/>
<sequence>MPHPAVPAPPGVGVEVDVARAPDGALRLAYRLRDPAAVLRMPPPASPGPADGLWQHSCCEAFVAAPDAPGYIEFNCAPSGQWAAYAFDRYRERRATQGNPPWRPAIAFGQDAGVHRLSVTLDGALLPAAGCLSVTCVLEDRAGALSYWAVRHPLAHPDFHHRDGFALMFSEDGVA</sequence>
<keyword evidence="2" id="KW-1185">Reference proteome</keyword>
<name>A0A6C1B9N4_9RHOO</name>
<evidence type="ECO:0000313" key="2">
    <source>
        <dbReference type="Proteomes" id="UP000501991"/>
    </source>
</evidence>
<dbReference type="KEGG" id="azq:G3580_19190"/>
<organism evidence="1 2">
    <name type="scientific">Nitrogeniibacter mangrovi</name>
    <dbReference type="NCBI Taxonomy" id="2016596"/>
    <lineage>
        <taxon>Bacteria</taxon>
        <taxon>Pseudomonadati</taxon>
        <taxon>Pseudomonadota</taxon>
        <taxon>Betaproteobacteria</taxon>
        <taxon>Rhodocyclales</taxon>
        <taxon>Zoogloeaceae</taxon>
        <taxon>Nitrogeniibacter</taxon>
    </lineage>
</organism>
<dbReference type="RefSeq" id="WP_173768280.1">
    <property type="nucleotide sequence ID" value="NZ_CP048836.1"/>
</dbReference>
<dbReference type="Proteomes" id="UP000501991">
    <property type="component" value="Chromosome"/>
</dbReference>
<dbReference type="AlphaFoldDB" id="A0A6C1B9N4"/>
<gene>
    <name evidence="1" type="ORF">G3580_19190</name>
</gene>
<protein>
    <submittedName>
        <fullName evidence="1">DOMON-like domain-containing protein</fullName>
    </submittedName>
</protein>
<dbReference type="CDD" id="cd09627">
    <property type="entry name" value="DOMON_murB_like"/>
    <property type="match status" value="1"/>
</dbReference>
<dbReference type="Gene3D" id="2.60.40.1190">
    <property type="match status" value="1"/>
</dbReference>
<reference evidence="1" key="1">
    <citation type="submission" date="2020-02" db="EMBL/GenBank/DDBJ databases">
        <title>Nitrogenibacter mangrovi gen. nov., sp. nov. isolated from mangrove sediment, a denitrifying betaproteobacterium.</title>
        <authorList>
            <person name="Liao H."/>
            <person name="Tian Y."/>
        </authorList>
    </citation>
    <scope>NUCLEOTIDE SEQUENCE [LARGE SCALE GENOMIC DNA]</scope>
    <source>
        <strain evidence="1">M9-3-2</strain>
    </source>
</reference>